<sequence length="164" mass="18292">MPIVRPANRQVTIVTEAGVGAGKIIIRGFIPPALATFRVIKPWCRDDLHNRSEMSYVAHELLKQRTMDAVGIQLEGVNISVGGERNWIVESSKKENSKVQQGELDHRPLVDRYLEVDCYIGVNLLSRLKAYVIVGLINGIRDVDACKQREPESSEPVVDGSPFK</sequence>
<gene>
    <name evidence="1" type="ORF">PISMIDRAFT_677294</name>
</gene>
<evidence type="ECO:0000313" key="2">
    <source>
        <dbReference type="Proteomes" id="UP000054018"/>
    </source>
</evidence>
<dbReference type="Proteomes" id="UP000054018">
    <property type="component" value="Unassembled WGS sequence"/>
</dbReference>
<evidence type="ECO:0000313" key="1">
    <source>
        <dbReference type="EMBL" id="KIK25297.1"/>
    </source>
</evidence>
<reference evidence="1 2" key="1">
    <citation type="submission" date="2014-04" db="EMBL/GenBank/DDBJ databases">
        <authorList>
            <consortium name="DOE Joint Genome Institute"/>
            <person name="Kuo A."/>
            <person name="Kohler A."/>
            <person name="Costa M.D."/>
            <person name="Nagy L.G."/>
            <person name="Floudas D."/>
            <person name="Copeland A."/>
            <person name="Barry K.W."/>
            <person name="Cichocki N."/>
            <person name="Veneault-Fourrey C."/>
            <person name="LaButti K."/>
            <person name="Lindquist E.A."/>
            <person name="Lipzen A."/>
            <person name="Lundell T."/>
            <person name="Morin E."/>
            <person name="Murat C."/>
            <person name="Sun H."/>
            <person name="Tunlid A."/>
            <person name="Henrissat B."/>
            <person name="Grigoriev I.V."/>
            <person name="Hibbett D.S."/>
            <person name="Martin F."/>
            <person name="Nordberg H.P."/>
            <person name="Cantor M.N."/>
            <person name="Hua S.X."/>
        </authorList>
    </citation>
    <scope>NUCLEOTIDE SEQUENCE [LARGE SCALE GENOMIC DNA]</scope>
    <source>
        <strain evidence="1 2">441</strain>
    </source>
</reference>
<name>A0A0C9ZSR1_9AGAM</name>
<dbReference type="EMBL" id="KN833709">
    <property type="protein sequence ID" value="KIK25297.1"/>
    <property type="molecule type" value="Genomic_DNA"/>
</dbReference>
<reference evidence="2" key="2">
    <citation type="submission" date="2015-01" db="EMBL/GenBank/DDBJ databases">
        <title>Evolutionary Origins and Diversification of the Mycorrhizal Mutualists.</title>
        <authorList>
            <consortium name="DOE Joint Genome Institute"/>
            <consortium name="Mycorrhizal Genomics Consortium"/>
            <person name="Kohler A."/>
            <person name="Kuo A."/>
            <person name="Nagy L.G."/>
            <person name="Floudas D."/>
            <person name="Copeland A."/>
            <person name="Barry K.W."/>
            <person name="Cichocki N."/>
            <person name="Veneault-Fourrey C."/>
            <person name="LaButti K."/>
            <person name="Lindquist E.A."/>
            <person name="Lipzen A."/>
            <person name="Lundell T."/>
            <person name="Morin E."/>
            <person name="Murat C."/>
            <person name="Riley R."/>
            <person name="Ohm R."/>
            <person name="Sun H."/>
            <person name="Tunlid A."/>
            <person name="Henrissat B."/>
            <person name="Grigoriev I.V."/>
            <person name="Hibbett D.S."/>
            <person name="Martin F."/>
        </authorList>
    </citation>
    <scope>NUCLEOTIDE SEQUENCE [LARGE SCALE GENOMIC DNA]</scope>
    <source>
        <strain evidence="2">441</strain>
    </source>
</reference>
<proteinExistence type="predicted"/>
<organism evidence="1 2">
    <name type="scientific">Pisolithus microcarpus 441</name>
    <dbReference type="NCBI Taxonomy" id="765257"/>
    <lineage>
        <taxon>Eukaryota</taxon>
        <taxon>Fungi</taxon>
        <taxon>Dikarya</taxon>
        <taxon>Basidiomycota</taxon>
        <taxon>Agaricomycotina</taxon>
        <taxon>Agaricomycetes</taxon>
        <taxon>Agaricomycetidae</taxon>
        <taxon>Boletales</taxon>
        <taxon>Sclerodermatineae</taxon>
        <taxon>Pisolithaceae</taxon>
        <taxon>Pisolithus</taxon>
    </lineage>
</organism>
<accession>A0A0C9ZSR1</accession>
<protein>
    <submittedName>
        <fullName evidence="1">Uncharacterized protein</fullName>
    </submittedName>
</protein>
<dbReference type="HOGENOM" id="CLU_1619687_0_0_1"/>
<dbReference type="AlphaFoldDB" id="A0A0C9ZSR1"/>
<keyword evidence="2" id="KW-1185">Reference proteome</keyword>